<name>A0A2A2KEH2_9BILA</name>
<accession>A0A2A2KEH2</accession>
<keyword evidence="2" id="KW-1185">Reference proteome</keyword>
<sequence>MAEILAHRRAESLAIVADHRGRAAQPVLAGRGIDRQLRGEGAALRREDIRQRHAAHPIRPATGTTTPSAPGRSICNAPLGTRAPAVSPSCCTTSIVSRALIPSPRYSVLAANPSGAVPLTALRARSTVFPPTDTRSVARSTLAMATNWRSAVLHR</sequence>
<gene>
    <name evidence="1" type="ORF">WR25_19798</name>
</gene>
<evidence type="ECO:0000313" key="2">
    <source>
        <dbReference type="Proteomes" id="UP000218231"/>
    </source>
</evidence>
<comment type="caution">
    <text evidence="1">The sequence shown here is derived from an EMBL/GenBank/DDBJ whole genome shotgun (WGS) entry which is preliminary data.</text>
</comment>
<organism evidence="1 2">
    <name type="scientific">Diploscapter pachys</name>
    <dbReference type="NCBI Taxonomy" id="2018661"/>
    <lineage>
        <taxon>Eukaryota</taxon>
        <taxon>Metazoa</taxon>
        <taxon>Ecdysozoa</taxon>
        <taxon>Nematoda</taxon>
        <taxon>Chromadorea</taxon>
        <taxon>Rhabditida</taxon>
        <taxon>Rhabditina</taxon>
        <taxon>Rhabditomorpha</taxon>
        <taxon>Rhabditoidea</taxon>
        <taxon>Rhabditidae</taxon>
        <taxon>Diploscapter</taxon>
    </lineage>
</organism>
<reference evidence="1 2" key="1">
    <citation type="journal article" date="2017" name="Curr. Biol.">
        <title>Genome architecture and evolution of a unichromosomal asexual nematode.</title>
        <authorList>
            <person name="Fradin H."/>
            <person name="Zegar C."/>
            <person name="Gutwein M."/>
            <person name="Lucas J."/>
            <person name="Kovtun M."/>
            <person name="Corcoran D."/>
            <person name="Baugh L.R."/>
            <person name="Kiontke K."/>
            <person name="Gunsalus K."/>
            <person name="Fitch D.H."/>
            <person name="Piano F."/>
        </authorList>
    </citation>
    <scope>NUCLEOTIDE SEQUENCE [LARGE SCALE GENOMIC DNA]</scope>
    <source>
        <strain evidence="1">PF1309</strain>
    </source>
</reference>
<dbReference type="Proteomes" id="UP000218231">
    <property type="component" value="Unassembled WGS sequence"/>
</dbReference>
<evidence type="ECO:0000313" key="1">
    <source>
        <dbReference type="EMBL" id="PAV72335.1"/>
    </source>
</evidence>
<dbReference type="EMBL" id="LIAE01008823">
    <property type="protein sequence ID" value="PAV72335.1"/>
    <property type="molecule type" value="Genomic_DNA"/>
</dbReference>
<proteinExistence type="predicted"/>
<protein>
    <submittedName>
        <fullName evidence="1">Uncharacterized protein</fullName>
    </submittedName>
</protein>
<dbReference type="AlphaFoldDB" id="A0A2A2KEH2"/>